<dbReference type="PANTHER" id="PTHR14212">
    <property type="entry name" value="U4/U6-ASSOCIATED RNA SPLICING FACTOR-RELATED"/>
    <property type="match status" value="1"/>
</dbReference>
<keyword evidence="4" id="KW-1185">Reference proteome</keyword>
<feature type="region of interest" description="Disordered" evidence="1">
    <location>
        <begin position="372"/>
        <end position="399"/>
    </location>
</feature>
<sequence>MPAPISQGTAPTAQNGFVAPLPHGSAARQTQFAAPLPRANASPQMNAAQISARAMAEQLKARMSNIASLGPNFGNKYAPAAQASAQQFEKDVAPKSLRFDEQGRFVDADGNVIEVNRRTNHLQANMRARREQEEKERERRAGGVYVHKEKAEVVPEVLPYMDPRITMKDSGRKRRAMVLVEPGKYERVAENIRTKHMVAQLEKEIGEAAEKTGISASTKLALLTPKDTLGINVPVTEWWDAAVLVTGLYPDEGVDVKAVTQPTTEGEDAKKGVHGIFRGVTNLVEHPVPHEPPAESDQNVAIPLYLTKKERVKIRRQRRREAWQEEQEKIRLGLVVPKNKLKLSNFMQALKDDAVADPTKLEKEVRKQMAERQAKHENANAERQLTNEQRREKKDRKLTEDVSKQVQVMVFRLKHLKDYQKKFKV</sequence>
<dbReference type="Proteomes" id="UP000054560">
    <property type="component" value="Unassembled WGS sequence"/>
</dbReference>
<dbReference type="Pfam" id="PF08572">
    <property type="entry name" value="PRP3"/>
    <property type="match status" value="1"/>
</dbReference>
<feature type="region of interest" description="Disordered" evidence="1">
    <location>
        <begin position="1"/>
        <end position="31"/>
    </location>
</feature>
<name>A0A0L0FEA5_9EUKA</name>
<feature type="domain" description="Pre-mRNA-splicing factor 3" evidence="2">
    <location>
        <begin position="159"/>
        <end position="386"/>
    </location>
</feature>
<dbReference type="GeneID" id="25912883"/>
<evidence type="ECO:0000256" key="1">
    <source>
        <dbReference type="SAM" id="MobiDB-lite"/>
    </source>
</evidence>
<evidence type="ECO:0000313" key="4">
    <source>
        <dbReference type="Proteomes" id="UP000054560"/>
    </source>
</evidence>
<accession>A0A0L0FEA5</accession>
<evidence type="ECO:0000259" key="2">
    <source>
        <dbReference type="Pfam" id="PF08572"/>
    </source>
</evidence>
<feature type="compositionally biased region" description="Polar residues" evidence="1">
    <location>
        <begin position="1"/>
        <end position="15"/>
    </location>
</feature>
<proteinExistence type="predicted"/>
<organism evidence="3 4">
    <name type="scientific">Sphaeroforma arctica JP610</name>
    <dbReference type="NCBI Taxonomy" id="667725"/>
    <lineage>
        <taxon>Eukaryota</taxon>
        <taxon>Ichthyosporea</taxon>
        <taxon>Ichthyophonida</taxon>
        <taxon>Sphaeroforma</taxon>
    </lineage>
</organism>
<dbReference type="AlphaFoldDB" id="A0A0L0FEA5"/>
<dbReference type="eggNOG" id="KOG2769">
    <property type="taxonomic scope" value="Eukaryota"/>
</dbReference>
<dbReference type="PANTHER" id="PTHR14212:SF0">
    <property type="entry name" value="U4_U6 SMALL NUCLEAR RIBONUCLEOPROTEIN PRP3"/>
    <property type="match status" value="1"/>
</dbReference>
<dbReference type="GO" id="GO:0046540">
    <property type="term" value="C:U4/U6 x U5 tri-snRNP complex"/>
    <property type="evidence" value="ECO:0007669"/>
    <property type="project" value="InterPro"/>
</dbReference>
<dbReference type="GO" id="GO:0000398">
    <property type="term" value="P:mRNA splicing, via spliceosome"/>
    <property type="evidence" value="ECO:0007669"/>
    <property type="project" value="InterPro"/>
</dbReference>
<dbReference type="STRING" id="667725.A0A0L0FEA5"/>
<evidence type="ECO:0000313" key="3">
    <source>
        <dbReference type="EMBL" id="KNC75089.1"/>
    </source>
</evidence>
<reference evidence="3 4" key="1">
    <citation type="submission" date="2011-02" db="EMBL/GenBank/DDBJ databases">
        <title>The Genome Sequence of Sphaeroforma arctica JP610.</title>
        <authorList>
            <consortium name="The Broad Institute Genome Sequencing Platform"/>
            <person name="Russ C."/>
            <person name="Cuomo C."/>
            <person name="Young S.K."/>
            <person name="Zeng Q."/>
            <person name="Gargeya S."/>
            <person name="Alvarado L."/>
            <person name="Berlin A."/>
            <person name="Chapman S.B."/>
            <person name="Chen Z."/>
            <person name="Freedman E."/>
            <person name="Gellesch M."/>
            <person name="Goldberg J."/>
            <person name="Griggs A."/>
            <person name="Gujja S."/>
            <person name="Heilman E."/>
            <person name="Heiman D."/>
            <person name="Howarth C."/>
            <person name="Mehta T."/>
            <person name="Neiman D."/>
            <person name="Pearson M."/>
            <person name="Roberts A."/>
            <person name="Saif S."/>
            <person name="Shea T."/>
            <person name="Shenoy N."/>
            <person name="Sisk P."/>
            <person name="Stolte C."/>
            <person name="Sykes S."/>
            <person name="White J."/>
            <person name="Yandava C."/>
            <person name="Burger G."/>
            <person name="Gray M.W."/>
            <person name="Holland P.W.H."/>
            <person name="King N."/>
            <person name="Lang F.B.F."/>
            <person name="Roger A.J."/>
            <person name="Ruiz-Trillo I."/>
            <person name="Haas B."/>
            <person name="Nusbaum C."/>
            <person name="Birren B."/>
        </authorList>
    </citation>
    <scope>NUCLEOTIDE SEQUENCE [LARGE SCALE GENOMIC DNA]</scope>
    <source>
        <strain evidence="3 4">JP610</strain>
    </source>
</reference>
<feature type="compositionally biased region" description="Basic and acidic residues" evidence="1">
    <location>
        <begin position="388"/>
        <end position="399"/>
    </location>
</feature>
<feature type="non-terminal residue" evidence="3">
    <location>
        <position position="425"/>
    </location>
</feature>
<dbReference type="EMBL" id="KQ243856">
    <property type="protein sequence ID" value="KNC75089.1"/>
    <property type="molecule type" value="Genomic_DNA"/>
</dbReference>
<dbReference type="OrthoDB" id="10264544at2759"/>
<protein>
    <recommendedName>
        <fullName evidence="2">Pre-mRNA-splicing factor 3 domain-containing protein</fullName>
    </recommendedName>
</protein>
<dbReference type="InterPro" id="IPR013881">
    <property type="entry name" value="Pre-mRNA_splic_Prp3_dom"/>
</dbReference>
<dbReference type="InterPro" id="IPR027104">
    <property type="entry name" value="Prp3"/>
</dbReference>
<gene>
    <name evidence="3" type="ORF">SARC_12379</name>
</gene>
<dbReference type="RefSeq" id="XP_014148991.1">
    <property type="nucleotide sequence ID" value="XM_014293516.1"/>
</dbReference>